<keyword evidence="2" id="KW-0812">Transmembrane</keyword>
<feature type="coiled-coil region" evidence="1">
    <location>
        <begin position="142"/>
        <end position="179"/>
    </location>
</feature>
<protein>
    <submittedName>
        <fullName evidence="3">Uncharacterized protein</fullName>
    </submittedName>
</protein>
<reference evidence="3" key="1">
    <citation type="submission" date="2019-03" db="EMBL/GenBank/DDBJ databases">
        <title>Single cell metagenomics reveals metabolic interactions within the superorganism composed of flagellate Streblomastix strix and complex community of Bacteroidetes bacteria on its surface.</title>
        <authorList>
            <person name="Treitli S.C."/>
            <person name="Kolisko M."/>
            <person name="Husnik F."/>
            <person name="Keeling P."/>
            <person name="Hampl V."/>
        </authorList>
    </citation>
    <scope>NUCLEOTIDE SEQUENCE</scope>
    <source>
        <strain evidence="3">STM</strain>
    </source>
</reference>
<keyword evidence="1" id="KW-0175">Coiled coil</keyword>
<evidence type="ECO:0000256" key="2">
    <source>
        <dbReference type="SAM" id="Phobius"/>
    </source>
</evidence>
<sequence>MSNEKIDTSAVYTLFEELKESLKQRNEKPVESAQVDMTAVKAMTERFENLIEEVRKPIKTEHRHIIEIGSSKVFLSMVAMAIVILILSFAIRIQRETTSQYKDNDLKYRYIKMQEKTNEEGLYRLERQFEYKDSIVIVRKQVEKYERLVKEQAKKIERAKLNAKEMEELQKEVEDVKGKK</sequence>
<evidence type="ECO:0000256" key="1">
    <source>
        <dbReference type="SAM" id="Coils"/>
    </source>
</evidence>
<accession>A0A5J4S1E7</accession>
<evidence type="ECO:0000313" key="3">
    <source>
        <dbReference type="EMBL" id="KAA6339916.1"/>
    </source>
</evidence>
<feature type="transmembrane region" description="Helical" evidence="2">
    <location>
        <begin position="73"/>
        <end position="91"/>
    </location>
</feature>
<keyword evidence="2" id="KW-0472">Membrane</keyword>
<proteinExistence type="predicted"/>
<organism evidence="3">
    <name type="scientific">termite gut metagenome</name>
    <dbReference type="NCBI Taxonomy" id="433724"/>
    <lineage>
        <taxon>unclassified sequences</taxon>
        <taxon>metagenomes</taxon>
        <taxon>organismal metagenomes</taxon>
    </lineage>
</organism>
<gene>
    <name evidence="3" type="ORF">EZS27_012179</name>
</gene>
<dbReference type="EMBL" id="SNRY01000498">
    <property type="protein sequence ID" value="KAA6339916.1"/>
    <property type="molecule type" value="Genomic_DNA"/>
</dbReference>
<name>A0A5J4S1E7_9ZZZZ</name>
<comment type="caution">
    <text evidence="3">The sequence shown here is derived from an EMBL/GenBank/DDBJ whole genome shotgun (WGS) entry which is preliminary data.</text>
</comment>
<dbReference type="AlphaFoldDB" id="A0A5J4S1E7"/>
<keyword evidence="2" id="KW-1133">Transmembrane helix</keyword>